<gene>
    <name evidence="11" type="primary">LOC106156951</name>
</gene>
<keyword evidence="10" id="KW-1185">Reference proteome</keyword>
<sequence length="222" mass="25668">MTSLGRRTILITTVPQKPTSPVVMEVPAHVVEDEPLEPGRKRRRLTHLTQEEKMLRRKLKNRVAAQTARDRKKARMSDLEAELNTMERENKRLQAENIALRQKSNALFQENQQLKERLGQNPEGVVIPKKEHSSPESAALNLPQQQEKMIALSLLMTHLVACLMTWNMIFLDCSNNYRRKRVMSQQKSLLQSPAHSNTFPCKQPLLTWWGPQQKSWNPSMNS</sequence>
<evidence type="ECO:0000256" key="6">
    <source>
        <dbReference type="ARBA" id="ARBA00040165"/>
    </source>
</evidence>
<feature type="coiled-coil region" evidence="7">
    <location>
        <begin position="62"/>
        <end position="117"/>
    </location>
</feature>
<evidence type="ECO:0000256" key="3">
    <source>
        <dbReference type="ARBA" id="ARBA00023125"/>
    </source>
</evidence>
<keyword evidence="1" id="KW-0832">Ubl conjugation</keyword>
<evidence type="ECO:0000256" key="7">
    <source>
        <dbReference type="SAM" id="Coils"/>
    </source>
</evidence>
<name>A0A1S3HP74_LINAN</name>
<dbReference type="STRING" id="7574.A0A1S3HP74"/>
<dbReference type="GO" id="GO:0000981">
    <property type="term" value="F:DNA-binding transcription factor activity, RNA polymerase II-specific"/>
    <property type="evidence" value="ECO:0007669"/>
    <property type="project" value="TreeGrafter"/>
</dbReference>
<dbReference type="SMART" id="SM00338">
    <property type="entry name" value="BRLZ"/>
    <property type="match status" value="1"/>
</dbReference>
<dbReference type="OMA" id="TMSLICC"/>
<keyword evidence="8" id="KW-0812">Transmembrane</keyword>
<evidence type="ECO:0000256" key="4">
    <source>
        <dbReference type="ARBA" id="ARBA00023163"/>
    </source>
</evidence>
<evidence type="ECO:0000256" key="8">
    <source>
        <dbReference type="SAM" id="Phobius"/>
    </source>
</evidence>
<evidence type="ECO:0000256" key="5">
    <source>
        <dbReference type="ARBA" id="ARBA00023242"/>
    </source>
</evidence>
<dbReference type="PROSITE" id="PS00036">
    <property type="entry name" value="BZIP_BASIC"/>
    <property type="match status" value="1"/>
</dbReference>
<keyword evidence="8" id="KW-1133">Transmembrane helix</keyword>
<dbReference type="PANTHER" id="PTHR46542">
    <property type="entry name" value="X-BOX BINDING PROTEIN 1"/>
    <property type="match status" value="1"/>
</dbReference>
<reference evidence="11" key="1">
    <citation type="submission" date="2025-08" db="UniProtKB">
        <authorList>
            <consortium name="RefSeq"/>
        </authorList>
    </citation>
    <scope>IDENTIFICATION</scope>
    <source>
        <tissue evidence="11">Gonads</tissue>
    </source>
</reference>
<organism evidence="10 11">
    <name type="scientific">Lingula anatina</name>
    <name type="common">Brachiopod</name>
    <name type="synonym">Lingula unguis</name>
    <dbReference type="NCBI Taxonomy" id="7574"/>
    <lineage>
        <taxon>Eukaryota</taxon>
        <taxon>Metazoa</taxon>
        <taxon>Spiralia</taxon>
        <taxon>Lophotrochozoa</taxon>
        <taxon>Brachiopoda</taxon>
        <taxon>Linguliformea</taxon>
        <taxon>Lingulata</taxon>
        <taxon>Lingulida</taxon>
        <taxon>Linguloidea</taxon>
        <taxon>Lingulidae</taxon>
        <taxon>Lingula</taxon>
    </lineage>
</organism>
<feature type="domain" description="BZIP" evidence="9">
    <location>
        <begin position="51"/>
        <end position="114"/>
    </location>
</feature>
<evidence type="ECO:0000259" key="9">
    <source>
        <dbReference type="PROSITE" id="PS50217"/>
    </source>
</evidence>
<feature type="transmembrane region" description="Helical" evidence="8">
    <location>
        <begin position="149"/>
        <end position="171"/>
    </location>
</feature>
<dbReference type="GO" id="GO:0000977">
    <property type="term" value="F:RNA polymerase II transcription regulatory region sequence-specific DNA binding"/>
    <property type="evidence" value="ECO:0007669"/>
    <property type="project" value="TreeGrafter"/>
</dbReference>
<dbReference type="Pfam" id="PF07716">
    <property type="entry name" value="bZIP_2"/>
    <property type="match status" value="1"/>
</dbReference>
<dbReference type="Proteomes" id="UP000085678">
    <property type="component" value="Unplaced"/>
</dbReference>
<dbReference type="RefSeq" id="XP_013387853.1">
    <property type="nucleotide sequence ID" value="XM_013532399.1"/>
</dbReference>
<keyword evidence="3" id="KW-0238">DNA-binding</keyword>
<evidence type="ECO:0000256" key="2">
    <source>
        <dbReference type="ARBA" id="ARBA00023015"/>
    </source>
</evidence>
<dbReference type="AlphaFoldDB" id="A0A1S3HP74"/>
<dbReference type="OrthoDB" id="20960at2759"/>
<dbReference type="InterPro" id="IPR004827">
    <property type="entry name" value="bZIP"/>
</dbReference>
<dbReference type="PANTHER" id="PTHR46542:SF1">
    <property type="entry name" value="X-BOX BINDING PROTEIN 1"/>
    <property type="match status" value="1"/>
</dbReference>
<dbReference type="CDD" id="cd14691">
    <property type="entry name" value="bZIP_XBP1"/>
    <property type="match status" value="1"/>
</dbReference>
<keyword evidence="5" id="KW-0539">Nucleus</keyword>
<dbReference type="InterPro" id="IPR046347">
    <property type="entry name" value="bZIP_sf"/>
</dbReference>
<keyword evidence="2" id="KW-0805">Transcription regulation</keyword>
<dbReference type="KEGG" id="lak:106156951"/>
<dbReference type="GeneID" id="106156951"/>
<dbReference type="InParanoid" id="A0A1S3HP74"/>
<dbReference type="SUPFAM" id="SSF57959">
    <property type="entry name" value="Leucine zipper domain"/>
    <property type="match status" value="1"/>
</dbReference>
<keyword evidence="7" id="KW-0175">Coiled coil</keyword>
<proteinExistence type="predicted"/>
<keyword evidence="8" id="KW-0472">Membrane</keyword>
<dbReference type="InterPro" id="IPR052470">
    <property type="entry name" value="ER_Stress-Reg_TF"/>
</dbReference>
<evidence type="ECO:0000313" key="10">
    <source>
        <dbReference type="Proteomes" id="UP000085678"/>
    </source>
</evidence>
<protein>
    <recommendedName>
        <fullName evidence="6">X-box-binding protein 1</fullName>
    </recommendedName>
</protein>
<evidence type="ECO:0000256" key="1">
    <source>
        <dbReference type="ARBA" id="ARBA00022843"/>
    </source>
</evidence>
<dbReference type="GO" id="GO:0005634">
    <property type="term" value="C:nucleus"/>
    <property type="evidence" value="ECO:0007669"/>
    <property type="project" value="TreeGrafter"/>
</dbReference>
<accession>A0A1S3HP74</accession>
<dbReference type="PROSITE" id="PS50217">
    <property type="entry name" value="BZIP"/>
    <property type="match status" value="1"/>
</dbReference>
<keyword evidence="4" id="KW-0804">Transcription</keyword>
<dbReference type="Gene3D" id="1.20.5.170">
    <property type="match status" value="1"/>
</dbReference>
<evidence type="ECO:0000313" key="11">
    <source>
        <dbReference type="RefSeq" id="XP_013387853.1"/>
    </source>
</evidence>